<evidence type="ECO:0000313" key="17">
    <source>
        <dbReference type="Proteomes" id="UP001153712"/>
    </source>
</evidence>
<keyword evidence="17" id="KW-1185">Reference proteome</keyword>
<protein>
    <recommendedName>
        <fullName evidence="12">Enoyl-[acyl-carrier-protein] reductase, mitochondrial</fullName>
        <ecNumber evidence="11">1.3.1.104</ecNumber>
    </recommendedName>
    <alternativeName>
        <fullName evidence="13">2-enoyl thioester reductase</fullName>
    </alternativeName>
</protein>
<keyword evidence="5" id="KW-0521">NADP</keyword>
<dbReference type="Gene3D" id="3.90.180.10">
    <property type="entry name" value="Medium-chain alcohol dehydrogenases, catalytic domain"/>
    <property type="match status" value="1"/>
</dbReference>
<dbReference type="InterPro" id="IPR020843">
    <property type="entry name" value="ER"/>
</dbReference>
<dbReference type="EMBL" id="OU900096">
    <property type="protein sequence ID" value="CAG9859786.1"/>
    <property type="molecule type" value="Genomic_DNA"/>
</dbReference>
<evidence type="ECO:0000256" key="10">
    <source>
        <dbReference type="ARBA" id="ARBA00023160"/>
    </source>
</evidence>
<evidence type="ECO:0000259" key="15">
    <source>
        <dbReference type="SMART" id="SM00829"/>
    </source>
</evidence>
<evidence type="ECO:0000256" key="8">
    <source>
        <dbReference type="ARBA" id="ARBA00023098"/>
    </source>
</evidence>
<dbReference type="InterPro" id="IPR011032">
    <property type="entry name" value="GroES-like_sf"/>
</dbReference>
<dbReference type="Proteomes" id="UP001153712">
    <property type="component" value="Chromosome 3"/>
</dbReference>
<dbReference type="FunFam" id="3.40.50.720:FF:000112">
    <property type="entry name" value="Enoyl-[acyl-carrier-protein] reductase 1, mitochondrial"/>
    <property type="match status" value="1"/>
</dbReference>
<evidence type="ECO:0000256" key="6">
    <source>
        <dbReference type="ARBA" id="ARBA00022946"/>
    </source>
</evidence>
<sequence>MYSIVVKSTQKLSQFIKPAAYRPSRGLASKLIFSEYGEPVKVVQKTSEDENVLQPDKNEILVKMLAAPVNPVDINVIEGTYPARPRLPAVPGYEGVGIVEKVGPEVVEIQEGDHVIPIHGFLGTWRTHLVMASDKVRKVPQELGLAEAATLTINPCTAYRMLKDFSNLNAGDYIIQNGANSSCGQIIIQLCKLWGINSINIVRNRPDLPEVKNYLTELGATYVFSEEELLQNAIQKNDIQKPILGLNCVGGRMALEIAKYLEDGSVLITYGGMSKEPVYIPTSALIFKDIEVRGFWMTRWFNENDDSVEKEDMFEELITMIGNKDLQGSLYEMVKFDDYTKALEHTMSSKGMEGKKFILDFTS</sequence>
<evidence type="ECO:0000256" key="7">
    <source>
        <dbReference type="ARBA" id="ARBA00023002"/>
    </source>
</evidence>
<comment type="catalytic activity">
    <reaction evidence="14">
        <text>a 2,3-saturated acyl-[ACP] + NADP(+) = a (2E)-enoyl-[ACP] + NADPH + H(+)</text>
        <dbReference type="Rhea" id="RHEA:22564"/>
        <dbReference type="Rhea" id="RHEA-COMP:9925"/>
        <dbReference type="Rhea" id="RHEA-COMP:9926"/>
        <dbReference type="ChEBI" id="CHEBI:15378"/>
        <dbReference type="ChEBI" id="CHEBI:57783"/>
        <dbReference type="ChEBI" id="CHEBI:58349"/>
        <dbReference type="ChEBI" id="CHEBI:78784"/>
        <dbReference type="ChEBI" id="CHEBI:78785"/>
        <dbReference type="EC" id="1.3.1.104"/>
    </reaction>
</comment>
<evidence type="ECO:0000256" key="9">
    <source>
        <dbReference type="ARBA" id="ARBA00023128"/>
    </source>
</evidence>
<accession>A0A9N9TJE8</accession>
<keyword evidence="8" id="KW-0443">Lipid metabolism</keyword>
<reference evidence="16" key="1">
    <citation type="submission" date="2022-01" db="EMBL/GenBank/DDBJ databases">
        <authorList>
            <person name="King R."/>
        </authorList>
    </citation>
    <scope>NUCLEOTIDE SEQUENCE</scope>
</reference>
<keyword evidence="3" id="KW-0444">Lipid biosynthesis</keyword>
<dbReference type="CDD" id="cd08290">
    <property type="entry name" value="ETR"/>
    <property type="match status" value="1"/>
</dbReference>
<comment type="subcellular location">
    <subcellularLocation>
        <location evidence="1">Mitochondrion</location>
    </subcellularLocation>
</comment>
<keyword evidence="7" id="KW-0560">Oxidoreductase</keyword>
<dbReference type="AlphaFoldDB" id="A0A9N9TJE8"/>
<dbReference type="SMART" id="SM00829">
    <property type="entry name" value="PKS_ER"/>
    <property type="match status" value="1"/>
</dbReference>
<comment type="similarity">
    <text evidence="2">Belongs to the zinc-containing alcohol dehydrogenase family. Quinone oxidoreductase subfamily.</text>
</comment>
<dbReference type="SUPFAM" id="SSF51735">
    <property type="entry name" value="NAD(P)-binding Rossmann-fold domains"/>
    <property type="match status" value="1"/>
</dbReference>
<keyword evidence="6" id="KW-0809">Transit peptide</keyword>
<dbReference type="InterPro" id="IPR013149">
    <property type="entry name" value="ADH-like_C"/>
</dbReference>
<dbReference type="GO" id="GO:0005739">
    <property type="term" value="C:mitochondrion"/>
    <property type="evidence" value="ECO:0007669"/>
    <property type="project" value="UniProtKB-SubCell"/>
</dbReference>
<dbReference type="SUPFAM" id="SSF50129">
    <property type="entry name" value="GroES-like"/>
    <property type="match status" value="1"/>
</dbReference>
<proteinExistence type="inferred from homology"/>
<gene>
    <name evidence="16" type="ORF">PHYEVI_LOCUS6153</name>
</gene>
<feature type="domain" description="Enoyl reductase (ER)" evidence="15">
    <location>
        <begin position="37"/>
        <end position="358"/>
    </location>
</feature>
<dbReference type="Pfam" id="PF08240">
    <property type="entry name" value="ADH_N"/>
    <property type="match status" value="1"/>
</dbReference>
<name>A0A9N9TJE8_PHYSR</name>
<dbReference type="GO" id="GO:0141148">
    <property type="term" value="F:enoyl-[acyl-carrier-protein] reductase (NADPH) activity"/>
    <property type="evidence" value="ECO:0007669"/>
    <property type="project" value="UniProtKB-EC"/>
</dbReference>
<keyword evidence="4" id="KW-0276">Fatty acid metabolism</keyword>
<evidence type="ECO:0000256" key="14">
    <source>
        <dbReference type="ARBA" id="ARBA00048843"/>
    </source>
</evidence>
<evidence type="ECO:0000256" key="5">
    <source>
        <dbReference type="ARBA" id="ARBA00022857"/>
    </source>
</evidence>
<keyword evidence="9" id="KW-0496">Mitochondrion</keyword>
<evidence type="ECO:0000256" key="12">
    <source>
        <dbReference type="ARBA" id="ARBA00041058"/>
    </source>
</evidence>
<organism evidence="16 17">
    <name type="scientific">Phyllotreta striolata</name>
    <name type="common">Striped flea beetle</name>
    <name type="synonym">Crioceris striolata</name>
    <dbReference type="NCBI Taxonomy" id="444603"/>
    <lineage>
        <taxon>Eukaryota</taxon>
        <taxon>Metazoa</taxon>
        <taxon>Ecdysozoa</taxon>
        <taxon>Arthropoda</taxon>
        <taxon>Hexapoda</taxon>
        <taxon>Insecta</taxon>
        <taxon>Pterygota</taxon>
        <taxon>Neoptera</taxon>
        <taxon>Endopterygota</taxon>
        <taxon>Coleoptera</taxon>
        <taxon>Polyphaga</taxon>
        <taxon>Cucujiformia</taxon>
        <taxon>Chrysomeloidea</taxon>
        <taxon>Chrysomelidae</taxon>
        <taxon>Galerucinae</taxon>
        <taxon>Alticini</taxon>
        <taxon>Phyllotreta</taxon>
    </lineage>
</organism>
<dbReference type="GO" id="GO:0006633">
    <property type="term" value="P:fatty acid biosynthetic process"/>
    <property type="evidence" value="ECO:0007669"/>
    <property type="project" value="UniProtKB-KW"/>
</dbReference>
<dbReference type="Gene3D" id="3.40.50.720">
    <property type="entry name" value="NAD(P)-binding Rossmann-like Domain"/>
    <property type="match status" value="1"/>
</dbReference>
<dbReference type="InterPro" id="IPR036291">
    <property type="entry name" value="NAD(P)-bd_dom_sf"/>
</dbReference>
<evidence type="ECO:0000256" key="4">
    <source>
        <dbReference type="ARBA" id="ARBA00022832"/>
    </source>
</evidence>
<evidence type="ECO:0000256" key="1">
    <source>
        <dbReference type="ARBA" id="ARBA00004173"/>
    </source>
</evidence>
<keyword evidence="10" id="KW-0275">Fatty acid biosynthesis</keyword>
<dbReference type="OrthoDB" id="7482721at2759"/>
<dbReference type="Pfam" id="PF00107">
    <property type="entry name" value="ADH_zinc_N"/>
    <property type="match status" value="1"/>
</dbReference>
<evidence type="ECO:0000256" key="2">
    <source>
        <dbReference type="ARBA" id="ARBA00010371"/>
    </source>
</evidence>
<evidence type="ECO:0000256" key="13">
    <source>
        <dbReference type="ARBA" id="ARBA00042123"/>
    </source>
</evidence>
<dbReference type="EC" id="1.3.1.104" evidence="11"/>
<dbReference type="PANTHER" id="PTHR43981:SF2">
    <property type="entry name" value="ENOYL-[ACYL-CARRIER-PROTEIN] REDUCTASE, MITOCHONDRIAL"/>
    <property type="match status" value="1"/>
</dbReference>
<dbReference type="InterPro" id="IPR051034">
    <property type="entry name" value="Mito_Enoyl-ACP_Reductase"/>
</dbReference>
<dbReference type="PANTHER" id="PTHR43981">
    <property type="entry name" value="ENOYL-[ACYL-CARRIER-PROTEIN] REDUCTASE, MITOCHONDRIAL"/>
    <property type="match status" value="1"/>
</dbReference>
<evidence type="ECO:0000313" key="16">
    <source>
        <dbReference type="EMBL" id="CAG9859786.1"/>
    </source>
</evidence>
<dbReference type="InterPro" id="IPR013154">
    <property type="entry name" value="ADH-like_N"/>
</dbReference>
<evidence type="ECO:0000256" key="3">
    <source>
        <dbReference type="ARBA" id="ARBA00022516"/>
    </source>
</evidence>
<evidence type="ECO:0000256" key="11">
    <source>
        <dbReference type="ARBA" id="ARBA00038963"/>
    </source>
</evidence>